<dbReference type="InterPro" id="IPR001810">
    <property type="entry name" value="F-box_dom"/>
</dbReference>
<name>A0A067KJ11_JATCU</name>
<evidence type="ECO:0000313" key="3">
    <source>
        <dbReference type="Proteomes" id="UP000027138"/>
    </source>
</evidence>
<protein>
    <recommendedName>
        <fullName evidence="1">F-box domain-containing protein</fullName>
    </recommendedName>
</protein>
<dbReference type="SMART" id="SM00256">
    <property type="entry name" value="FBOX"/>
    <property type="match status" value="1"/>
</dbReference>
<dbReference type="Proteomes" id="UP000027138">
    <property type="component" value="Unassembled WGS sequence"/>
</dbReference>
<dbReference type="EMBL" id="KK914589">
    <property type="protein sequence ID" value="KDP32220.1"/>
    <property type="molecule type" value="Genomic_DNA"/>
</dbReference>
<feature type="domain" description="F-box" evidence="1">
    <location>
        <begin position="14"/>
        <end position="50"/>
    </location>
</feature>
<proteinExistence type="predicted"/>
<dbReference type="SUPFAM" id="SSF81383">
    <property type="entry name" value="F-box domain"/>
    <property type="match status" value="1"/>
</dbReference>
<dbReference type="CDD" id="cd22160">
    <property type="entry name" value="F-box_AtFBL13-like"/>
    <property type="match status" value="1"/>
</dbReference>
<dbReference type="Pfam" id="PF23622">
    <property type="entry name" value="LRR_At1g61320_AtMIF1"/>
    <property type="match status" value="1"/>
</dbReference>
<sequence>MADPNAATVFSAVDHSLNDLPEEILTHILSFLSTKSAIQTSLLCRKWRYLWCQLSSLNFPYSSVSTATSIPARSLADFINQTLIRRPSTSPPLQKFHLQFDFKEHLYSSHVDSWVRYAILHHVQQLELDFYISREFQTSDIESDYDFPFFLLKNGNVKILKLTKCRITLPTNVASMGLSFLKSVFLDQVYLSDEMVSNLISGCVNLVFLGLEYCYGMKDVKICSLKITVLHLNYFTCEDGSLEISCPNLVSLEMIGFHVEKYDFKNLSGLVEAGVAFLHMWKYYRHWSQVMRFLLHVKRLTVQNWWFKLLTSTDIFSKISIFCNLKHLELRTEYSKYDLLGIAAILEISPNLETLILDYICKIDNDECLSEELLNKPIHLSLPKLTFVEIRGCEEVERIAFFLALLFDHGVVLEKVILFPPSADASRKVVILQRTGP</sequence>
<dbReference type="Gene3D" id="3.80.10.10">
    <property type="entry name" value="Ribonuclease Inhibitor"/>
    <property type="match status" value="1"/>
</dbReference>
<dbReference type="PROSITE" id="PS50181">
    <property type="entry name" value="FBOX"/>
    <property type="match status" value="1"/>
</dbReference>
<dbReference type="InterPro" id="IPR053772">
    <property type="entry name" value="At1g61320/At1g61330-like"/>
</dbReference>
<dbReference type="InterPro" id="IPR053781">
    <property type="entry name" value="F-box_AtFBL13-like"/>
</dbReference>
<keyword evidence="3" id="KW-1185">Reference proteome</keyword>
<evidence type="ECO:0000313" key="2">
    <source>
        <dbReference type="EMBL" id="KDP32220.1"/>
    </source>
</evidence>
<dbReference type="STRING" id="180498.A0A067KJ11"/>
<accession>A0A067KJ11</accession>
<dbReference type="PANTHER" id="PTHR34145">
    <property type="entry name" value="OS02G0105600 PROTEIN"/>
    <property type="match status" value="1"/>
</dbReference>
<gene>
    <name evidence="2" type="ORF">JCGZ_13827</name>
</gene>
<dbReference type="SUPFAM" id="SSF52047">
    <property type="entry name" value="RNI-like"/>
    <property type="match status" value="1"/>
</dbReference>
<evidence type="ECO:0000259" key="1">
    <source>
        <dbReference type="PROSITE" id="PS50181"/>
    </source>
</evidence>
<dbReference type="InterPro" id="IPR032675">
    <property type="entry name" value="LRR_dom_sf"/>
</dbReference>
<reference evidence="2 3" key="1">
    <citation type="journal article" date="2014" name="PLoS ONE">
        <title>Global Analysis of Gene Expression Profiles in Physic Nut (Jatropha curcas L.) Seedlings Exposed to Salt Stress.</title>
        <authorList>
            <person name="Zhang L."/>
            <person name="Zhang C."/>
            <person name="Wu P."/>
            <person name="Chen Y."/>
            <person name="Li M."/>
            <person name="Jiang H."/>
            <person name="Wu G."/>
        </authorList>
    </citation>
    <scope>NUCLEOTIDE SEQUENCE [LARGE SCALE GENOMIC DNA]</scope>
    <source>
        <strain evidence="3">cv. GZQX0401</strain>
        <tissue evidence="2">Young leaves</tissue>
    </source>
</reference>
<dbReference type="InterPro" id="IPR055357">
    <property type="entry name" value="LRR_At1g61320_AtMIF1"/>
</dbReference>
<dbReference type="Pfam" id="PF00646">
    <property type="entry name" value="F-box"/>
    <property type="match status" value="1"/>
</dbReference>
<dbReference type="KEGG" id="jcu:105639508"/>
<dbReference type="AlphaFoldDB" id="A0A067KJ11"/>
<organism evidence="2 3">
    <name type="scientific">Jatropha curcas</name>
    <name type="common">Barbados nut</name>
    <dbReference type="NCBI Taxonomy" id="180498"/>
    <lineage>
        <taxon>Eukaryota</taxon>
        <taxon>Viridiplantae</taxon>
        <taxon>Streptophyta</taxon>
        <taxon>Embryophyta</taxon>
        <taxon>Tracheophyta</taxon>
        <taxon>Spermatophyta</taxon>
        <taxon>Magnoliopsida</taxon>
        <taxon>eudicotyledons</taxon>
        <taxon>Gunneridae</taxon>
        <taxon>Pentapetalae</taxon>
        <taxon>rosids</taxon>
        <taxon>fabids</taxon>
        <taxon>Malpighiales</taxon>
        <taxon>Euphorbiaceae</taxon>
        <taxon>Crotonoideae</taxon>
        <taxon>Jatropheae</taxon>
        <taxon>Jatropha</taxon>
    </lineage>
</organism>
<dbReference type="PANTHER" id="PTHR34145:SF28">
    <property type="entry name" value="F-BOX DOMAIN-CONTAINING PROTEIN"/>
    <property type="match status" value="1"/>
</dbReference>
<dbReference type="OrthoDB" id="1939276at2759"/>
<dbReference type="Gene3D" id="1.20.1280.50">
    <property type="match status" value="1"/>
</dbReference>
<dbReference type="InterPro" id="IPR036047">
    <property type="entry name" value="F-box-like_dom_sf"/>
</dbReference>